<accession>A0A931IHB0</accession>
<name>A0A931IHB0_9NOCA</name>
<sequence length="230" mass="24648">MRVAPRSYYGAASECYAISKQFQEAYNPLQRVLLTTGGMAGGYQAIKTWSSGYDERVGAFTLVATNFARALQHFGDVLTAAGYNWACGEYKANRSPDKGAAPTLPTAIPTELPYGADSVIGVASSRANGRGLESEFPGLYEKVVAQIAGGEIPDSDTDKFGNAATAWKTFADHPSVFGAQTRLRLVAEGLEQAYSSDVAKDIPYLTDHLRTLATSAGEIDWLPPISLPRL</sequence>
<evidence type="ECO:0000313" key="2">
    <source>
        <dbReference type="Proteomes" id="UP000655751"/>
    </source>
</evidence>
<dbReference type="Proteomes" id="UP000655751">
    <property type="component" value="Unassembled WGS sequence"/>
</dbReference>
<dbReference type="RefSeq" id="WP_196153703.1">
    <property type="nucleotide sequence ID" value="NZ_JADMLG010000024.1"/>
</dbReference>
<organism evidence="1 2">
    <name type="scientific">Nocardia bovistercoris</name>
    <dbReference type="NCBI Taxonomy" id="2785916"/>
    <lineage>
        <taxon>Bacteria</taxon>
        <taxon>Bacillati</taxon>
        <taxon>Actinomycetota</taxon>
        <taxon>Actinomycetes</taxon>
        <taxon>Mycobacteriales</taxon>
        <taxon>Nocardiaceae</taxon>
        <taxon>Nocardia</taxon>
    </lineage>
</organism>
<dbReference type="AlphaFoldDB" id="A0A931IHB0"/>
<comment type="caution">
    <text evidence="1">The sequence shown here is derived from an EMBL/GenBank/DDBJ whole genome shotgun (WGS) entry which is preliminary data.</text>
</comment>
<proteinExistence type="predicted"/>
<reference evidence="1" key="1">
    <citation type="submission" date="2020-11" db="EMBL/GenBank/DDBJ databases">
        <title>Nocardia NEAU-351.nov., a novel actinomycete isolated from the cow dung.</title>
        <authorList>
            <person name="Zhang X."/>
        </authorList>
    </citation>
    <scope>NUCLEOTIDE SEQUENCE</scope>
    <source>
        <strain evidence="1">NEAU-351</strain>
    </source>
</reference>
<evidence type="ECO:0000313" key="1">
    <source>
        <dbReference type="EMBL" id="MBH0781424.1"/>
    </source>
</evidence>
<keyword evidence="2" id="KW-1185">Reference proteome</keyword>
<protein>
    <submittedName>
        <fullName evidence="1">Uncharacterized protein</fullName>
    </submittedName>
</protein>
<dbReference type="EMBL" id="JADMLG010000024">
    <property type="protein sequence ID" value="MBH0781424.1"/>
    <property type="molecule type" value="Genomic_DNA"/>
</dbReference>
<gene>
    <name evidence="1" type="ORF">IT779_34655</name>
</gene>